<proteinExistence type="predicted"/>
<dbReference type="AlphaFoldDB" id="A0A7W6BTV8"/>
<sequence length="112" mass="11652">MANLAAPGGTPLDTTVRTVIENPAGSGEVRGYDVAFINTDGQVSASLTACRVVYADAGKGVRAFLPLNYPVRALDMATRRLVLGPGDKLEASASAPGDITAHVQQYYAEKTA</sequence>
<keyword evidence="2" id="KW-1185">Reference proteome</keyword>
<protein>
    <submittedName>
        <fullName evidence="1">Uncharacterized protein</fullName>
    </submittedName>
</protein>
<name>A0A7W6BTV8_9HYPH</name>
<accession>A0A7W6BTV8</accession>
<evidence type="ECO:0000313" key="2">
    <source>
        <dbReference type="Proteomes" id="UP000531216"/>
    </source>
</evidence>
<evidence type="ECO:0000313" key="1">
    <source>
        <dbReference type="EMBL" id="MBB3937939.1"/>
    </source>
</evidence>
<dbReference type="RefSeq" id="WP_090966146.1">
    <property type="nucleotide sequence ID" value="NZ_FOOA01000025.1"/>
</dbReference>
<dbReference type="Proteomes" id="UP000531216">
    <property type="component" value="Unassembled WGS sequence"/>
</dbReference>
<dbReference type="EMBL" id="JACIDO010000013">
    <property type="protein sequence ID" value="MBB3937939.1"/>
    <property type="molecule type" value="Genomic_DNA"/>
</dbReference>
<reference evidence="1 2" key="1">
    <citation type="submission" date="2020-08" db="EMBL/GenBank/DDBJ databases">
        <title>Genomic Encyclopedia of Type Strains, Phase IV (KMG-IV): sequencing the most valuable type-strain genomes for metagenomic binning, comparative biology and taxonomic classification.</title>
        <authorList>
            <person name="Goeker M."/>
        </authorList>
    </citation>
    <scope>NUCLEOTIDE SEQUENCE [LARGE SCALE GENOMIC DNA]</scope>
    <source>
        <strain evidence="1 2">DSM 25024</strain>
    </source>
</reference>
<organism evidence="1 2">
    <name type="scientific">Aureimonas phyllosphaerae</name>
    <dbReference type="NCBI Taxonomy" id="1166078"/>
    <lineage>
        <taxon>Bacteria</taxon>
        <taxon>Pseudomonadati</taxon>
        <taxon>Pseudomonadota</taxon>
        <taxon>Alphaproteobacteria</taxon>
        <taxon>Hyphomicrobiales</taxon>
        <taxon>Aurantimonadaceae</taxon>
        <taxon>Aureimonas</taxon>
    </lineage>
</organism>
<comment type="caution">
    <text evidence="1">The sequence shown here is derived from an EMBL/GenBank/DDBJ whole genome shotgun (WGS) entry which is preliminary data.</text>
</comment>
<gene>
    <name evidence="1" type="ORF">GGR05_004108</name>
</gene>